<gene>
    <name evidence="2" type="ORF">DBW64_05770</name>
</gene>
<dbReference type="Proteomes" id="UP000252289">
    <property type="component" value="Unassembled WGS sequence"/>
</dbReference>
<comment type="caution">
    <text evidence="2">The sequence shown here is derived from an EMBL/GenBank/DDBJ whole genome shotgun (WGS) entry which is preliminary data.</text>
</comment>
<evidence type="ECO:0000313" key="3">
    <source>
        <dbReference type="Proteomes" id="UP000252289"/>
    </source>
</evidence>
<protein>
    <recommendedName>
        <fullName evidence="1">DUF6998 domain-containing protein</fullName>
    </recommendedName>
</protein>
<dbReference type="AlphaFoldDB" id="A0A368EI91"/>
<dbReference type="EMBL" id="QOQK01000035">
    <property type="protein sequence ID" value="RCL83207.1"/>
    <property type="molecule type" value="Genomic_DNA"/>
</dbReference>
<proteinExistence type="predicted"/>
<feature type="non-terminal residue" evidence="2">
    <location>
        <position position="181"/>
    </location>
</feature>
<accession>A0A368EI91</accession>
<sequence length="181" mass="20443">MALSQTQIIQSLAESLGWFEKELEWGVAPAILNHLTGRIGELYAAMITRGQMALQTNQRGYDVISAENERISVKTVTTSAHVSFNPRTFGQVDRVMVLRLNIDDEIGVSVEMLLDCLAGDFLERYGNNDEKFSFSISPKKQPRESLENLQISGEAKWRDYDIQQFENGTIRVLISNTVQQT</sequence>
<organism evidence="2 3">
    <name type="scientific">PS1 clade bacterium</name>
    <dbReference type="NCBI Taxonomy" id="2175152"/>
    <lineage>
        <taxon>Bacteria</taxon>
        <taxon>Pseudomonadati</taxon>
        <taxon>Pseudomonadota</taxon>
        <taxon>Alphaproteobacteria</taxon>
        <taxon>PS1 clade</taxon>
    </lineage>
</organism>
<evidence type="ECO:0000313" key="2">
    <source>
        <dbReference type="EMBL" id="RCL83207.1"/>
    </source>
</evidence>
<dbReference type="InterPro" id="IPR054267">
    <property type="entry name" value="DUF6998"/>
</dbReference>
<reference evidence="2 3" key="1">
    <citation type="journal article" date="2018" name="Microbiome">
        <title>Fine metagenomic profile of the Mediterranean stratified and mixed water columns revealed by assembly and recruitment.</title>
        <authorList>
            <person name="Haro-Moreno J.M."/>
            <person name="Lopez-Perez M."/>
            <person name="De La Torre J.R."/>
            <person name="Picazo A."/>
            <person name="Camacho A."/>
            <person name="Rodriguez-Valera F."/>
        </authorList>
    </citation>
    <scope>NUCLEOTIDE SEQUENCE [LARGE SCALE GENOMIC DNA]</scope>
    <source>
        <strain evidence="2">MED-G50</strain>
    </source>
</reference>
<evidence type="ECO:0000259" key="1">
    <source>
        <dbReference type="Pfam" id="PF22522"/>
    </source>
</evidence>
<dbReference type="Pfam" id="PF22522">
    <property type="entry name" value="DUF6998"/>
    <property type="match status" value="1"/>
</dbReference>
<name>A0A368EI91_9PROT</name>
<feature type="domain" description="DUF6998" evidence="1">
    <location>
        <begin position="31"/>
        <end position="136"/>
    </location>
</feature>